<evidence type="ECO:0000256" key="5">
    <source>
        <dbReference type="ARBA" id="ARBA00007417"/>
    </source>
</evidence>
<dbReference type="InterPro" id="IPR050765">
    <property type="entry name" value="Riboflavin_Biosynth_HTPR"/>
</dbReference>
<evidence type="ECO:0000313" key="14">
    <source>
        <dbReference type="EMBL" id="WMW65422.1"/>
    </source>
</evidence>
<evidence type="ECO:0000256" key="11">
    <source>
        <dbReference type="ARBA" id="ARBA00023268"/>
    </source>
</evidence>
<keyword evidence="10 14" id="KW-0560">Oxidoreductase</keyword>
<dbReference type="Pfam" id="PF01872">
    <property type="entry name" value="RibD_C"/>
    <property type="match status" value="1"/>
</dbReference>
<dbReference type="Gene3D" id="3.40.140.10">
    <property type="entry name" value="Cytidine Deaminase, domain 2"/>
    <property type="match status" value="1"/>
</dbReference>
<evidence type="ECO:0000259" key="13">
    <source>
        <dbReference type="PROSITE" id="PS51747"/>
    </source>
</evidence>
<feature type="region of interest" description="Disordered" evidence="12">
    <location>
        <begin position="304"/>
        <end position="330"/>
    </location>
</feature>
<evidence type="ECO:0000256" key="9">
    <source>
        <dbReference type="ARBA" id="ARBA00022857"/>
    </source>
</evidence>
<proteinExistence type="inferred from homology"/>
<dbReference type="CDD" id="cd01284">
    <property type="entry name" value="Riboflavin_deaminase-reductase"/>
    <property type="match status" value="1"/>
</dbReference>
<evidence type="ECO:0000256" key="6">
    <source>
        <dbReference type="ARBA" id="ARBA00012766"/>
    </source>
</evidence>
<evidence type="ECO:0000256" key="2">
    <source>
        <dbReference type="ARBA" id="ARBA00004882"/>
    </source>
</evidence>
<evidence type="ECO:0000256" key="4">
    <source>
        <dbReference type="ARBA" id="ARBA00005259"/>
    </source>
</evidence>
<evidence type="ECO:0000256" key="1">
    <source>
        <dbReference type="ARBA" id="ARBA00002151"/>
    </source>
</evidence>
<name>A0ABY9R2K1_9BACT</name>
<dbReference type="InterPro" id="IPR016193">
    <property type="entry name" value="Cytidine_deaminase-like"/>
</dbReference>
<dbReference type="PROSITE" id="PS51747">
    <property type="entry name" value="CYT_DCMP_DEAMINASES_2"/>
    <property type="match status" value="1"/>
</dbReference>
<evidence type="ECO:0000256" key="3">
    <source>
        <dbReference type="ARBA" id="ARBA00004910"/>
    </source>
</evidence>
<comment type="similarity">
    <text evidence="4">In the N-terminal section; belongs to the cytidine and deoxycytidylate deaminase family.</text>
</comment>
<dbReference type="EMBL" id="CP133659">
    <property type="protein sequence ID" value="WMW65422.1"/>
    <property type="molecule type" value="Genomic_DNA"/>
</dbReference>
<dbReference type="EC" id="3.5.4.26" evidence="6"/>
<dbReference type="InterPro" id="IPR004794">
    <property type="entry name" value="Eubact_RibD"/>
</dbReference>
<gene>
    <name evidence="14" type="primary">ribD</name>
    <name evidence="14" type="ORF">KPS_003549</name>
</gene>
<keyword evidence="9" id="KW-0521">NADP</keyword>
<comment type="function">
    <text evidence="1">Converts 2,5-diamino-6-(ribosylamino)-4(3h)-pyrimidinone 5'-phosphate into 5-amino-6-(ribosylamino)-2,4(1h,3h)-pyrimidinedione 5'-phosphate.</text>
</comment>
<evidence type="ECO:0000256" key="7">
    <source>
        <dbReference type="ARBA" id="ARBA00013173"/>
    </source>
</evidence>
<evidence type="ECO:0000256" key="8">
    <source>
        <dbReference type="ARBA" id="ARBA00019930"/>
    </source>
</evidence>
<dbReference type="InterPro" id="IPR002734">
    <property type="entry name" value="RibDG_C"/>
</dbReference>
<dbReference type="SUPFAM" id="SSF53597">
    <property type="entry name" value="Dihydrofolate reductase-like"/>
    <property type="match status" value="1"/>
</dbReference>
<comment type="similarity">
    <text evidence="5">In the C-terminal section; belongs to the HTP reductase family.</text>
</comment>
<dbReference type="InterPro" id="IPR002125">
    <property type="entry name" value="CMP_dCMP_dom"/>
</dbReference>
<keyword evidence="11" id="KW-0511">Multifunctional enzyme</keyword>
<dbReference type="GO" id="GO:0008835">
    <property type="term" value="F:diaminohydroxyphosphoribosylaminopyrimidine deaminase activity"/>
    <property type="evidence" value="ECO:0007669"/>
    <property type="project" value="UniProtKB-EC"/>
</dbReference>
<evidence type="ECO:0000256" key="12">
    <source>
        <dbReference type="SAM" id="MobiDB-lite"/>
    </source>
</evidence>
<accession>A0ABY9R2K1</accession>
<organism evidence="14 15">
    <name type="scientific">Nitratidesulfovibrio liaohensis</name>
    <dbReference type="NCBI Taxonomy" id="2604158"/>
    <lineage>
        <taxon>Bacteria</taxon>
        <taxon>Pseudomonadati</taxon>
        <taxon>Thermodesulfobacteriota</taxon>
        <taxon>Desulfovibrionia</taxon>
        <taxon>Desulfovibrionales</taxon>
        <taxon>Desulfovibrionaceae</taxon>
        <taxon>Nitratidesulfovibrio</taxon>
    </lineage>
</organism>
<sequence length="427" mass="44577">MCDPHPFEIFMREAIALARRGRWRAAPNPTVGAVMVRDGQVVARGYHTACGMPHAEVECLRDAATGGVNPAGCTLVVTLEPCNHHGKTPPCSQAVLAAGIRHVVVGMADPNPVAGGGAEFLRQHGVRVDMGVCEQDCRDLVDDFVTWKKTDLPYVILKLASTLDGRIATRAGHSQWISCAASRRRVHAIRAGAGHAGGAVLVGGGTLFADNPLLTARCGDFSDAFPAAPQGGCASIDETDAPRRQPLAVAVTSRMDEVAVRAADLALLQQRAADTIFWTTETAAASTAADTVRAMGARVWGLPGLDAQNGQDGQNGQSGQSGTDGTAGSGGTRLDLRAGLARLRAEAGCLYVLCEGGGQLGLALLEAGLVHEFELHLAPKVLGDNAARPLFDGRAPLRMDDALGLRVAATAPSGDDIIVTLRPRDYP</sequence>
<feature type="compositionally biased region" description="Low complexity" evidence="12">
    <location>
        <begin position="306"/>
        <end position="324"/>
    </location>
</feature>
<feature type="domain" description="CMP/dCMP-type deaminase" evidence="13">
    <location>
        <begin position="5"/>
        <end position="129"/>
    </location>
</feature>
<dbReference type="PANTHER" id="PTHR38011">
    <property type="entry name" value="DIHYDROFOLATE REDUCTASE FAMILY PROTEIN (AFU_ORTHOLOGUE AFUA_8G06820)"/>
    <property type="match status" value="1"/>
</dbReference>
<dbReference type="RefSeq" id="WP_309541426.1">
    <property type="nucleotide sequence ID" value="NZ_CP133659.1"/>
</dbReference>
<comment type="pathway">
    <text evidence="3">Cofactor biosynthesis; riboflavin biosynthesis; 5-amino-6-(D-ribitylamino)uracil from GTP: step 3/4.</text>
</comment>
<reference evidence="14" key="1">
    <citation type="submission" date="2023-09" db="EMBL/GenBank/DDBJ databases">
        <authorList>
            <consortium name="CW5 consortium"/>
            <person name="Lu C.-W."/>
        </authorList>
    </citation>
    <scope>NUCLEOTIDE SEQUENCE</scope>
    <source>
        <strain evidence="14">KPS</strain>
    </source>
</reference>
<keyword evidence="15" id="KW-1185">Reference proteome</keyword>
<evidence type="ECO:0000313" key="15">
    <source>
        <dbReference type="Proteomes" id="UP001180616"/>
    </source>
</evidence>
<dbReference type="Pfam" id="PF00383">
    <property type="entry name" value="dCMP_cyt_deam_1"/>
    <property type="match status" value="1"/>
</dbReference>
<evidence type="ECO:0000256" key="10">
    <source>
        <dbReference type="ARBA" id="ARBA00023002"/>
    </source>
</evidence>
<dbReference type="SUPFAM" id="SSF53927">
    <property type="entry name" value="Cytidine deaminase-like"/>
    <property type="match status" value="1"/>
</dbReference>
<dbReference type="Proteomes" id="UP001180616">
    <property type="component" value="Chromosome"/>
</dbReference>
<protein>
    <recommendedName>
        <fullName evidence="8">Riboflavin biosynthesis protein RibD</fullName>
        <ecNumber evidence="7">1.1.1.193</ecNumber>
        <ecNumber evidence="6">3.5.4.26</ecNumber>
    </recommendedName>
</protein>
<dbReference type="Gene3D" id="3.40.430.10">
    <property type="entry name" value="Dihydrofolate Reductase, subunit A"/>
    <property type="match status" value="1"/>
</dbReference>
<dbReference type="EC" id="1.1.1.193" evidence="7"/>
<comment type="pathway">
    <text evidence="2">Cofactor biosynthesis; riboflavin biosynthesis; 5-amino-6-(D-ribitylamino)uracil from GTP: step 2/4.</text>
</comment>
<dbReference type="GO" id="GO:0008703">
    <property type="term" value="F:5-amino-6-(5-phosphoribosylamino)uracil reductase activity"/>
    <property type="evidence" value="ECO:0007669"/>
    <property type="project" value="UniProtKB-EC"/>
</dbReference>
<keyword evidence="14" id="KW-0378">Hydrolase</keyword>
<dbReference type="NCBIfam" id="TIGR00326">
    <property type="entry name" value="eubact_ribD"/>
    <property type="match status" value="1"/>
</dbReference>
<dbReference type="PANTHER" id="PTHR38011:SF7">
    <property type="entry name" value="2,5-DIAMINO-6-RIBOSYLAMINO-4(3H)-PYRIMIDINONE 5'-PHOSPHATE REDUCTASE"/>
    <property type="match status" value="1"/>
</dbReference>
<dbReference type="InterPro" id="IPR024072">
    <property type="entry name" value="DHFR-like_dom_sf"/>
</dbReference>